<dbReference type="RefSeq" id="WP_209335953.1">
    <property type="nucleotide sequence ID" value="NZ_JAGIYY010000004.1"/>
</dbReference>
<reference evidence="1" key="1">
    <citation type="submission" date="2021-03" db="EMBL/GenBank/DDBJ databases">
        <title>Genome sequencing and assembly of Tianweitania sediminis.</title>
        <authorList>
            <person name="Chhetri G."/>
        </authorList>
    </citation>
    <scope>NUCLEOTIDE SEQUENCE</scope>
    <source>
        <strain evidence="1">Z8</strain>
    </source>
</reference>
<name>A0A8J7UKJ6_9HYPH</name>
<feature type="non-terminal residue" evidence="1">
    <location>
        <position position="1"/>
    </location>
</feature>
<protein>
    <submittedName>
        <fullName evidence="1">Uncharacterized protein</fullName>
    </submittedName>
</protein>
<gene>
    <name evidence="1" type="ORF">J5Y06_14850</name>
</gene>
<comment type="caution">
    <text evidence="1">The sequence shown here is derived from an EMBL/GenBank/DDBJ whole genome shotgun (WGS) entry which is preliminary data.</text>
</comment>
<dbReference type="EMBL" id="JAGIYY010000004">
    <property type="protein sequence ID" value="MBP0439935.1"/>
    <property type="molecule type" value="Genomic_DNA"/>
</dbReference>
<dbReference type="Proteomes" id="UP000666240">
    <property type="component" value="Unassembled WGS sequence"/>
</dbReference>
<keyword evidence="2" id="KW-1185">Reference proteome</keyword>
<dbReference type="AlphaFoldDB" id="A0A8J7UKJ6"/>
<accession>A0A8J7UKJ6</accession>
<evidence type="ECO:0000313" key="2">
    <source>
        <dbReference type="Proteomes" id="UP000666240"/>
    </source>
</evidence>
<sequence>CDDFDPAERSVRGFGHSLTHRRMPMPYQLCRVSGQNGVRSRALRILPGHHQHSKGFEAALPIYNFVIPVNQMRFWMPDRLQAKSLFTSRLLVWRE</sequence>
<evidence type="ECO:0000313" key="1">
    <source>
        <dbReference type="EMBL" id="MBP0439935.1"/>
    </source>
</evidence>
<organism evidence="1 2">
    <name type="scientific">Tianweitania sediminis</name>
    <dbReference type="NCBI Taxonomy" id="1502156"/>
    <lineage>
        <taxon>Bacteria</taxon>
        <taxon>Pseudomonadati</taxon>
        <taxon>Pseudomonadota</taxon>
        <taxon>Alphaproteobacteria</taxon>
        <taxon>Hyphomicrobiales</taxon>
        <taxon>Phyllobacteriaceae</taxon>
        <taxon>Tianweitania</taxon>
    </lineage>
</organism>
<proteinExistence type="predicted"/>